<accession>A0A3C1KI61</accession>
<dbReference type="Gene3D" id="1.10.287.70">
    <property type="match status" value="1"/>
</dbReference>
<sequence length="133" mass="14511">MMSLCLLLQGVLVVAALRYYIHQRRHRAQSGFLSAMRVTSGLMLILIAGNTLQFTAWALLFYALGEFATLGEAVYHSAVNFATLGYGDIVMSPERRLLGPLEAINGALMIGVSTAALSRAFNEALHQWIAVPE</sequence>
<keyword evidence="1" id="KW-0812">Transmembrane</keyword>
<dbReference type="EMBL" id="DMND01000025">
    <property type="protein sequence ID" value="HAN26389.1"/>
    <property type="molecule type" value="Genomic_DNA"/>
</dbReference>
<reference evidence="3 4" key="1">
    <citation type="journal article" date="2018" name="Nat. Biotechnol.">
        <title>A standardized bacterial taxonomy based on genome phylogeny substantially revises the tree of life.</title>
        <authorList>
            <person name="Parks D.H."/>
            <person name="Chuvochina M."/>
            <person name="Waite D.W."/>
            <person name="Rinke C."/>
            <person name="Skarshewski A."/>
            <person name="Chaumeil P.A."/>
            <person name="Hugenholtz P."/>
        </authorList>
    </citation>
    <scope>NUCLEOTIDE SEQUENCE [LARGE SCALE GENOMIC DNA]</scope>
    <source>
        <strain evidence="3">UBA9158</strain>
    </source>
</reference>
<dbReference type="Proteomes" id="UP000259273">
    <property type="component" value="Unassembled WGS sequence"/>
</dbReference>
<evidence type="ECO:0000313" key="3">
    <source>
        <dbReference type="EMBL" id="HAN26389.1"/>
    </source>
</evidence>
<evidence type="ECO:0000313" key="4">
    <source>
        <dbReference type="Proteomes" id="UP000259273"/>
    </source>
</evidence>
<feature type="domain" description="Potassium channel" evidence="2">
    <location>
        <begin position="56"/>
        <end position="121"/>
    </location>
</feature>
<dbReference type="AlphaFoldDB" id="A0A3C1KI61"/>
<name>A0A3C1KI61_9GAMM</name>
<organism evidence="3 4">
    <name type="scientific">Haliea salexigens</name>
    <dbReference type="NCBI Taxonomy" id="287487"/>
    <lineage>
        <taxon>Bacteria</taxon>
        <taxon>Pseudomonadati</taxon>
        <taxon>Pseudomonadota</taxon>
        <taxon>Gammaproteobacteria</taxon>
        <taxon>Cellvibrionales</taxon>
        <taxon>Halieaceae</taxon>
        <taxon>Haliea</taxon>
    </lineage>
</organism>
<feature type="transmembrane region" description="Helical" evidence="1">
    <location>
        <begin position="42"/>
        <end position="64"/>
    </location>
</feature>
<proteinExistence type="predicted"/>
<dbReference type="InterPro" id="IPR013099">
    <property type="entry name" value="K_chnl_dom"/>
</dbReference>
<gene>
    <name evidence="3" type="ORF">DCP75_01395</name>
</gene>
<keyword evidence="1" id="KW-0472">Membrane</keyword>
<keyword evidence="1" id="KW-1133">Transmembrane helix</keyword>
<dbReference type="SUPFAM" id="SSF81324">
    <property type="entry name" value="Voltage-gated potassium channels"/>
    <property type="match status" value="1"/>
</dbReference>
<evidence type="ECO:0000256" key="1">
    <source>
        <dbReference type="SAM" id="Phobius"/>
    </source>
</evidence>
<dbReference type="STRING" id="1121937.GCA_000423125_02748"/>
<evidence type="ECO:0000259" key="2">
    <source>
        <dbReference type="Pfam" id="PF07885"/>
    </source>
</evidence>
<protein>
    <submittedName>
        <fullName evidence="3">Transporter</fullName>
    </submittedName>
</protein>
<comment type="caution">
    <text evidence="3">The sequence shown here is derived from an EMBL/GenBank/DDBJ whole genome shotgun (WGS) entry which is preliminary data.</text>
</comment>
<dbReference type="Pfam" id="PF07885">
    <property type="entry name" value="Ion_trans_2"/>
    <property type="match status" value="1"/>
</dbReference>